<dbReference type="PANTHER" id="PTHR12984:SF3">
    <property type="entry name" value="N-TERMINAL KINASE-LIKE PROTEIN"/>
    <property type="match status" value="1"/>
</dbReference>
<name>A0A3M6YIQ9_HORWE</name>
<feature type="region of interest" description="Disordered" evidence="1">
    <location>
        <begin position="484"/>
        <end position="515"/>
    </location>
</feature>
<dbReference type="EMBL" id="QWIM01003226">
    <property type="protein sequence ID" value="RMY02843.1"/>
    <property type="molecule type" value="Genomic_DNA"/>
</dbReference>
<dbReference type="Gene3D" id="1.10.510.10">
    <property type="entry name" value="Transferase(Phosphotransferase) domain 1"/>
    <property type="match status" value="1"/>
</dbReference>
<sequence length="993" mass="107515">NAVRKLRTLRHPGVVKVLDAVETDQLIYIATERIAPLTWSTKRKALSEESLKWGLHNVAKTLKFINDEATSVHGNIRASSIYTTESGQWKIGGLDILSSMKEDDAIMFSHGSLVPDIGRDTPPEIASGGWDSVRRNPTHAVDSFQYGILISEVFNGGFSGTDQVGSTKNVPAKMQTSYKRLTHAVPKMRLSVGHFLEQGTRSGSFFDTPLIQLSDGIENLGLKSEAEKDTFLTELERVAESDDFPEDFFKVKVLPELLKAVEFGGGGPKSFGLVMRISTKLSEEEYEAQITPVIVRLFASPDRALRVCLLDNLPLMIDHLNQKTVTDKIFPQMVTGFGDLAPVVREQTVKAVLTIVPKLSDRVINGELLRHLAKTANDEQPGIRTNTTICLGKIARNLGAGSRAKVLSAAFSRSLRDPFVHGRNAALMALAATAELFPEDECATKMLPAICPSLVDKEKMIRDQANKTMNIYLERIRKYGQSLPETVLPSPEPGAGSQPSTRMGTPQPGAGGQWMGWAVSSFTNKISSAKGQIQPNGDGTAPSPLERSNSTPPTNGIPTRPAPQPAPSAPVVPQVSSGLRHVSNSSSAAEEEDFGADWGEMDEDDNAADAWGDPITTPPRTSTSHASKVSSSSSIPYDDGGEPDFEGWLNAQAAAKQQSKKPLPKGLAPKKTTPKPAGPAIKKTSTSGPKAEPGKAPAPAAEEDDDDDWGDAWGQRLAYEALPGDLVSLVHGQEAAMRTPGKMSLVGNFAFGNYDRTAETAGAGSTGTAYQRRTSMIDQDAVGEQHAEEGRPGLGRLFSRRRSAASQNEEAQRTMMRQEPVHQNEPHHGEHGDALSGATPPNAAMSTGSDTEKRDLEAFETPPSEEEEKARRDFEVNNLAKTFTRGSTWSKVPGNPFEAEKDSAIDPSSDNFQARSWVKSMIKLNEQENRTPGRTAGVAFKNLNVHGFGAATDYQKDVGNVWLETVGLAKKALGMDKPRRIDILRDFEGLVES</sequence>
<feature type="non-terminal residue" evidence="3">
    <location>
        <position position="1"/>
    </location>
</feature>
<feature type="region of interest" description="Disordered" evidence="1">
    <location>
        <begin position="780"/>
        <end position="874"/>
    </location>
</feature>
<feature type="compositionally biased region" description="Polar residues" evidence="1">
    <location>
        <begin position="546"/>
        <end position="557"/>
    </location>
</feature>
<feature type="compositionally biased region" description="Low complexity" evidence="1">
    <location>
        <begin position="622"/>
        <end position="634"/>
    </location>
</feature>
<dbReference type="Gene3D" id="3.30.200.20">
    <property type="entry name" value="Phosphorylase Kinase, domain 1"/>
    <property type="match status" value="1"/>
</dbReference>
<dbReference type="SUPFAM" id="SSF56112">
    <property type="entry name" value="Protein kinase-like (PK-like)"/>
    <property type="match status" value="1"/>
</dbReference>
<feature type="domain" description="Protein kinase" evidence="2">
    <location>
        <begin position="1"/>
        <end position="249"/>
    </location>
</feature>
<proteinExistence type="predicted"/>
<feature type="non-terminal residue" evidence="3">
    <location>
        <position position="993"/>
    </location>
</feature>
<dbReference type="InterPro" id="IPR016024">
    <property type="entry name" value="ARM-type_fold"/>
</dbReference>
<feature type="compositionally biased region" description="Low complexity" evidence="1">
    <location>
        <begin position="664"/>
        <end position="700"/>
    </location>
</feature>
<gene>
    <name evidence="3" type="ORF">D0866_15584</name>
</gene>
<feature type="region of interest" description="Disordered" evidence="1">
    <location>
        <begin position="529"/>
        <end position="714"/>
    </location>
</feature>
<dbReference type="AlphaFoldDB" id="A0A3M6YIQ9"/>
<dbReference type="InterPro" id="IPR000719">
    <property type="entry name" value="Prot_kinase_dom"/>
</dbReference>
<dbReference type="PROSITE" id="PS50011">
    <property type="entry name" value="PROTEIN_KINASE_DOM"/>
    <property type="match status" value="1"/>
</dbReference>
<dbReference type="Pfam" id="PF07714">
    <property type="entry name" value="PK_Tyr_Ser-Thr"/>
    <property type="match status" value="1"/>
</dbReference>
<evidence type="ECO:0000259" key="2">
    <source>
        <dbReference type="PROSITE" id="PS50011"/>
    </source>
</evidence>
<evidence type="ECO:0000313" key="3">
    <source>
        <dbReference type="EMBL" id="RMY02843.1"/>
    </source>
</evidence>
<protein>
    <recommendedName>
        <fullName evidence="2">Protein kinase domain-containing protein</fullName>
    </recommendedName>
</protein>
<dbReference type="InterPro" id="IPR051177">
    <property type="entry name" value="CIK-Related_Protein"/>
</dbReference>
<evidence type="ECO:0000256" key="1">
    <source>
        <dbReference type="SAM" id="MobiDB-lite"/>
    </source>
</evidence>
<dbReference type="InterPro" id="IPR029481">
    <property type="entry name" value="ABC_trans_N"/>
</dbReference>
<evidence type="ECO:0000313" key="4">
    <source>
        <dbReference type="Proteomes" id="UP000276864"/>
    </source>
</evidence>
<dbReference type="GO" id="GO:0004672">
    <property type="term" value="F:protein kinase activity"/>
    <property type="evidence" value="ECO:0007669"/>
    <property type="project" value="InterPro"/>
</dbReference>
<dbReference type="InterPro" id="IPR011989">
    <property type="entry name" value="ARM-like"/>
</dbReference>
<dbReference type="SUPFAM" id="SSF48371">
    <property type="entry name" value="ARM repeat"/>
    <property type="match status" value="1"/>
</dbReference>
<feature type="compositionally biased region" description="Basic and acidic residues" evidence="1">
    <location>
        <begin position="819"/>
        <end position="833"/>
    </location>
</feature>
<organism evidence="3 4">
    <name type="scientific">Hortaea werneckii</name>
    <name type="common">Black yeast</name>
    <name type="synonym">Cladosporium werneckii</name>
    <dbReference type="NCBI Taxonomy" id="91943"/>
    <lineage>
        <taxon>Eukaryota</taxon>
        <taxon>Fungi</taxon>
        <taxon>Dikarya</taxon>
        <taxon>Ascomycota</taxon>
        <taxon>Pezizomycotina</taxon>
        <taxon>Dothideomycetes</taxon>
        <taxon>Dothideomycetidae</taxon>
        <taxon>Mycosphaerellales</taxon>
        <taxon>Teratosphaeriaceae</taxon>
        <taxon>Hortaea</taxon>
    </lineage>
</organism>
<dbReference type="Proteomes" id="UP000276864">
    <property type="component" value="Unassembled WGS sequence"/>
</dbReference>
<dbReference type="GO" id="GO:0006409">
    <property type="term" value="P:tRNA export from nucleus"/>
    <property type="evidence" value="ECO:0007669"/>
    <property type="project" value="TreeGrafter"/>
</dbReference>
<feature type="compositionally biased region" description="Acidic residues" evidence="1">
    <location>
        <begin position="589"/>
        <end position="607"/>
    </location>
</feature>
<dbReference type="InterPro" id="IPR001245">
    <property type="entry name" value="Ser-Thr/Tyr_kinase_cat_dom"/>
</dbReference>
<feature type="compositionally biased region" description="Acidic residues" evidence="1">
    <location>
        <begin position="701"/>
        <end position="710"/>
    </location>
</feature>
<dbReference type="GO" id="GO:0005737">
    <property type="term" value="C:cytoplasm"/>
    <property type="evidence" value="ECO:0007669"/>
    <property type="project" value="TreeGrafter"/>
</dbReference>
<dbReference type="Gene3D" id="1.25.10.10">
    <property type="entry name" value="Leucine-rich Repeat Variant"/>
    <property type="match status" value="1"/>
</dbReference>
<dbReference type="PANTHER" id="PTHR12984">
    <property type="entry name" value="SCY1-RELATED S/T PROTEIN KINASE-LIKE"/>
    <property type="match status" value="1"/>
</dbReference>
<dbReference type="Pfam" id="PF14510">
    <property type="entry name" value="ABC_trans_N"/>
    <property type="match status" value="1"/>
</dbReference>
<accession>A0A3M6YIQ9</accession>
<feature type="compositionally biased region" description="Pro residues" evidence="1">
    <location>
        <begin position="560"/>
        <end position="570"/>
    </location>
</feature>
<comment type="caution">
    <text evidence="3">The sequence shown here is derived from an EMBL/GenBank/DDBJ whole genome shotgun (WGS) entry which is preliminary data.</text>
</comment>
<dbReference type="GO" id="GO:0005524">
    <property type="term" value="F:ATP binding"/>
    <property type="evidence" value="ECO:0007669"/>
    <property type="project" value="InterPro"/>
</dbReference>
<reference evidence="3 4" key="1">
    <citation type="journal article" date="2018" name="BMC Genomics">
        <title>Genomic evidence for intraspecific hybridization in a clonal and extremely halotolerant yeast.</title>
        <authorList>
            <person name="Gostincar C."/>
            <person name="Stajich J.E."/>
            <person name="Zupancic J."/>
            <person name="Zalar P."/>
            <person name="Gunde-Cimerman N."/>
        </authorList>
    </citation>
    <scope>NUCLEOTIDE SEQUENCE [LARGE SCALE GENOMIC DNA]</scope>
    <source>
        <strain evidence="3 4">EXF-6651</strain>
    </source>
</reference>
<dbReference type="InterPro" id="IPR011009">
    <property type="entry name" value="Kinase-like_dom_sf"/>
</dbReference>